<organism evidence="1 2">
    <name type="scientific">Antricoccus suffuscus</name>
    <dbReference type="NCBI Taxonomy" id="1629062"/>
    <lineage>
        <taxon>Bacteria</taxon>
        <taxon>Bacillati</taxon>
        <taxon>Actinomycetota</taxon>
        <taxon>Actinomycetes</taxon>
        <taxon>Geodermatophilales</taxon>
        <taxon>Antricoccaceae</taxon>
        <taxon>Antricoccus</taxon>
    </lineage>
</organism>
<evidence type="ECO:0000313" key="1">
    <source>
        <dbReference type="EMBL" id="PRZ40847.1"/>
    </source>
</evidence>
<name>A0A2T0ZX80_9ACTN</name>
<sequence>MQDLIDRVAGIVEAYPDEHVLTPKVAEALTEALARGLDLPAATTRPNPDRYVMYPLYIADDESFSIASAVWDVGQGTPVHGHETWGVVGIYSGQEHELSFVKPTVPDVPLIANGEHVWKPGEVTVCCTTDDDVHQVRCEGDAPVIGIHIYGGNIGTIERRSYEPETGRVDWFVSNWGDTD</sequence>
<dbReference type="SUPFAM" id="SSF51182">
    <property type="entry name" value="RmlC-like cupins"/>
    <property type="match status" value="1"/>
</dbReference>
<dbReference type="InterPro" id="IPR011051">
    <property type="entry name" value="RmlC_Cupin_sf"/>
</dbReference>
<dbReference type="CDD" id="cd10548">
    <property type="entry name" value="cupin_CDO"/>
    <property type="match status" value="1"/>
</dbReference>
<dbReference type="RefSeq" id="WP_106349786.1">
    <property type="nucleotide sequence ID" value="NZ_PVUE01000013.1"/>
</dbReference>
<dbReference type="InterPro" id="IPR014710">
    <property type="entry name" value="RmlC-like_jellyroll"/>
</dbReference>
<keyword evidence="2" id="KW-1185">Reference proteome</keyword>
<evidence type="ECO:0000313" key="2">
    <source>
        <dbReference type="Proteomes" id="UP000237752"/>
    </source>
</evidence>
<dbReference type="EMBL" id="PVUE01000013">
    <property type="protein sequence ID" value="PRZ40847.1"/>
    <property type="molecule type" value="Genomic_DNA"/>
</dbReference>
<comment type="caution">
    <text evidence="1">The sequence shown here is derived from an EMBL/GenBank/DDBJ whole genome shotgun (WGS) entry which is preliminary data.</text>
</comment>
<dbReference type="AlphaFoldDB" id="A0A2T0ZX80"/>
<reference evidence="1 2" key="1">
    <citation type="submission" date="2018-03" db="EMBL/GenBank/DDBJ databases">
        <title>Genomic Encyclopedia of Archaeal and Bacterial Type Strains, Phase II (KMG-II): from individual species to whole genera.</title>
        <authorList>
            <person name="Goeker M."/>
        </authorList>
    </citation>
    <scope>NUCLEOTIDE SEQUENCE [LARGE SCALE GENOMIC DNA]</scope>
    <source>
        <strain evidence="1 2">DSM 100065</strain>
    </source>
</reference>
<gene>
    <name evidence="1" type="ORF">CLV47_11312</name>
</gene>
<dbReference type="Proteomes" id="UP000237752">
    <property type="component" value="Unassembled WGS sequence"/>
</dbReference>
<proteinExistence type="predicted"/>
<dbReference type="Gene3D" id="2.60.120.10">
    <property type="entry name" value="Jelly Rolls"/>
    <property type="match status" value="1"/>
</dbReference>
<accession>A0A2T0ZX80</accession>
<protein>
    <submittedName>
        <fullName evidence="1">Putative metal-dependent enzyme (Double-stranded beta helix superfamily)</fullName>
    </submittedName>
</protein>
<dbReference type="OrthoDB" id="7059163at2"/>